<dbReference type="PANTHER" id="PTHR33383:SF1">
    <property type="entry name" value="MEMBRANE PROTEIN INSERTION EFFICIENCY FACTOR-RELATED"/>
    <property type="match status" value="1"/>
</dbReference>
<keyword evidence="1" id="KW-0472">Membrane</keyword>
<sequence>MAATHSFGSKILIGLIRIYQMTISPLIGSRCRFIPTCSCYGIEALKRHGLLKGGWLTLKRVLKCHPLNEGGFDPVPPKPNNNDEKNNGLKT</sequence>
<dbReference type="KEGG" id="rpne:NCTC8284_01344"/>
<reference evidence="3 4" key="1">
    <citation type="submission" date="2018-12" db="EMBL/GenBank/DDBJ databases">
        <authorList>
            <consortium name="Pathogen Informatics"/>
        </authorList>
    </citation>
    <scope>NUCLEOTIDE SEQUENCE [LARGE SCALE GENOMIC DNA]</scope>
    <source>
        <strain evidence="3 4">NCTC8284</strain>
    </source>
</reference>
<dbReference type="HAMAP" id="MF_00386">
    <property type="entry name" value="UPF0161_YidD"/>
    <property type="match status" value="1"/>
</dbReference>
<dbReference type="PANTHER" id="PTHR33383">
    <property type="entry name" value="MEMBRANE PROTEIN INSERTION EFFICIENCY FACTOR-RELATED"/>
    <property type="match status" value="1"/>
</dbReference>
<feature type="compositionally biased region" description="Basic and acidic residues" evidence="2">
    <location>
        <begin position="81"/>
        <end position="91"/>
    </location>
</feature>
<dbReference type="STRING" id="758.GCA_000730685_00341"/>
<protein>
    <recommendedName>
        <fullName evidence="1">Putative membrane protein insertion efficiency factor</fullName>
    </recommendedName>
</protein>
<comment type="subcellular location">
    <subcellularLocation>
        <location evidence="1">Cell membrane</location>
        <topology evidence="1">Peripheral membrane protein</topology>
        <orientation evidence="1">Cytoplasmic side</orientation>
    </subcellularLocation>
</comment>
<comment type="function">
    <text evidence="1">Could be involved in insertion of integral membrane proteins into the membrane.</text>
</comment>
<evidence type="ECO:0000256" key="1">
    <source>
        <dbReference type="HAMAP-Rule" id="MF_00386"/>
    </source>
</evidence>
<evidence type="ECO:0000313" key="3">
    <source>
        <dbReference type="EMBL" id="VEH66182.1"/>
    </source>
</evidence>
<dbReference type="AlphaFoldDB" id="A0A448MLZ6"/>
<dbReference type="Pfam" id="PF01809">
    <property type="entry name" value="YidD"/>
    <property type="match status" value="1"/>
</dbReference>
<evidence type="ECO:0000256" key="2">
    <source>
        <dbReference type="SAM" id="MobiDB-lite"/>
    </source>
</evidence>
<organism evidence="3 4">
    <name type="scientific">Rodentibacter pneumotropicus</name>
    <dbReference type="NCBI Taxonomy" id="758"/>
    <lineage>
        <taxon>Bacteria</taxon>
        <taxon>Pseudomonadati</taxon>
        <taxon>Pseudomonadota</taxon>
        <taxon>Gammaproteobacteria</taxon>
        <taxon>Pasteurellales</taxon>
        <taxon>Pasteurellaceae</taxon>
        <taxon>Rodentibacter</taxon>
    </lineage>
</organism>
<dbReference type="SMART" id="SM01234">
    <property type="entry name" value="Haemolytic"/>
    <property type="match status" value="1"/>
</dbReference>
<dbReference type="NCBIfam" id="TIGR00278">
    <property type="entry name" value="membrane protein insertion efficiency factor YidD"/>
    <property type="match status" value="1"/>
</dbReference>
<gene>
    <name evidence="3" type="primary">yidD</name>
    <name evidence="3" type="ORF">NCTC8284_01344</name>
</gene>
<proteinExistence type="inferred from homology"/>
<evidence type="ECO:0000313" key="4">
    <source>
        <dbReference type="Proteomes" id="UP000278733"/>
    </source>
</evidence>
<keyword evidence="1" id="KW-1003">Cell membrane</keyword>
<dbReference type="EMBL" id="LR134405">
    <property type="protein sequence ID" value="VEH66182.1"/>
    <property type="molecule type" value="Genomic_DNA"/>
</dbReference>
<accession>A0A448MLZ6</accession>
<dbReference type="Proteomes" id="UP000278733">
    <property type="component" value="Chromosome"/>
</dbReference>
<dbReference type="GO" id="GO:0005886">
    <property type="term" value="C:plasma membrane"/>
    <property type="evidence" value="ECO:0007669"/>
    <property type="project" value="UniProtKB-SubCell"/>
</dbReference>
<dbReference type="InterPro" id="IPR002696">
    <property type="entry name" value="Membr_insert_effic_factor_YidD"/>
</dbReference>
<feature type="region of interest" description="Disordered" evidence="2">
    <location>
        <begin position="69"/>
        <end position="91"/>
    </location>
</feature>
<name>A0A448MLZ6_9PAST</name>
<comment type="similarity">
    <text evidence="1">Belongs to the UPF0161 family.</text>
</comment>